<dbReference type="AlphaFoldDB" id="A0A0A9HA29"/>
<evidence type="ECO:0000313" key="1">
    <source>
        <dbReference type="EMBL" id="JAE29773.1"/>
    </source>
</evidence>
<reference evidence="1" key="1">
    <citation type="submission" date="2014-09" db="EMBL/GenBank/DDBJ databases">
        <authorList>
            <person name="Magalhaes I.L.F."/>
            <person name="Oliveira U."/>
            <person name="Santos F.R."/>
            <person name="Vidigal T.H.D.A."/>
            <person name="Brescovit A.D."/>
            <person name="Santos A.J."/>
        </authorList>
    </citation>
    <scope>NUCLEOTIDE SEQUENCE</scope>
    <source>
        <tissue evidence="1">Shoot tissue taken approximately 20 cm above the soil surface</tissue>
    </source>
</reference>
<sequence>MKLEEPFFQNSGNLELIYPMS</sequence>
<protein>
    <submittedName>
        <fullName evidence="1">Uncharacterized protein</fullName>
    </submittedName>
</protein>
<accession>A0A0A9HA29</accession>
<reference evidence="1" key="2">
    <citation type="journal article" date="2015" name="Data Brief">
        <title>Shoot transcriptome of the giant reed, Arundo donax.</title>
        <authorList>
            <person name="Barrero R.A."/>
            <person name="Guerrero F.D."/>
            <person name="Moolhuijzen P."/>
            <person name="Goolsby J.A."/>
            <person name="Tidwell J."/>
            <person name="Bellgard S.E."/>
            <person name="Bellgard M.I."/>
        </authorList>
    </citation>
    <scope>NUCLEOTIDE SEQUENCE</scope>
    <source>
        <tissue evidence="1">Shoot tissue taken approximately 20 cm above the soil surface</tissue>
    </source>
</reference>
<organism evidence="1">
    <name type="scientific">Arundo donax</name>
    <name type="common">Giant reed</name>
    <name type="synonym">Donax arundinaceus</name>
    <dbReference type="NCBI Taxonomy" id="35708"/>
    <lineage>
        <taxon>Eukaryota</taxon>
        <taxon>Viridiplantae</taxon>
        <taxon>Streptophyta</taxon>
        <taxon>Embryophyta</taxon>
        <taxon>Tracheophyta</taxon>
        <taxon>Spermatophyta</taxon>
        <taxon>Magnoliopsida</taxon>
        <taxon>Liliopsida</taxon>
        <taxon>Poales</taxon>
        <taxon>Poaceae</taxon>
        <taxon>PACMAD clade</taxon>
        <taxon>Arundinoideae</taxon>
        <taxon>Arundineae</taxon>
        <taxon>Arundo</taxon>
    </lineage>
</organism>
<proteinExistence type="predicted"/>
<name>A0A0A9HA29_ARUDO</name>
<dbReference type="EMBL" id="GBRH01168123">
    <property type="protein sequence ID" value="JAE29773.1"/>
    <property type="molecule type" value="Transcribed_RNA"/>
</dbReference>